<dbReference type="RefSeq" id="WP_142450766.1">
    <property type="nucleotide sequence ID" value="NZ_FXTA01000003.1"/>
</dbReference>
<feature type="coiled-coil region" evidence="1">
    <location>
        <begin position="93"/>
        <end position="120"/>
    </location>
</feature>
<dbReference type="EMBL" id="WKKG01000014">
    <property type="protein sequence ID" value="MRX70416.1"/>
    <property type="molecule type" value="Genomic_DNA"/>
</dbReference>
<evidence type="ECO:0000259" key="2">
    <source>
        <dbReference type="PROSITE" id="PS50943"/>
    </source>
</evidence>
<keyword evidence="6" id="KW-1185">Reference proteome</keyword>
<dbReference type="Proteomes" id="UP000468990">
    <property type="component" value="Unassembled WGS sequence"/>
</dbReference>
<evidence type="ECO:0000313" key="6">
    <source>
        <dbReference type="Proteomes" id="UP000468990"/>
    </source>
</evidence>
<dbReference type="Proteomes" id="UP000317289">
    <property type="component" value="Unassembled WGS sequence"/>
</dbReference>
<dbReference type="SMART" id="SM00530">
    <property type="entry name" value="HTH_XRE"/>
    <property type="match status" value="1"/>
</dbReference>
<keyword evidence="1" id="KW-0175">Coiled coil</keyword>
<dbReference type="AlphaFoldDB" id="A0A521D9E2"/>
<evidence type="ECO:0000313" key="4">
    <source>
        <dbReference type="EMBL" id="SMO68288.1"/>
    </source>
</evidence>
<proteinExistence type="predicted"/>
<gene>
    <name evidence="3" type="ORF">GJU42_20760</name>
    <name evidence="4" type="ORF">SAMN06265349_10334</name>
</gene>
<dbReference type="SUPFAM" id="SSF47413">
    <property type="entry name" value="lambda repressor-like DNA-binding domains"/>
    <property type="match status" value="1"/>
</dbReference>
<evidence type="ECO:0000256" key="1">
    <source>
        <dbReference type="SAM" id="Coils"/>
    </source>
</evidence>
<dbReference type="InterPro" id="IPR001387">
    <property type="entry name" value="Cro/C1-type_HTH"/>
</dbReference>
<reference evidence="3 6" key="2">
    <citation type="submission" date="2019-11" db="EMBL/GenBank/DDBJ databases">
        <title>Flavobacterium resistens genome.</title>
        <authorList>
            <person name="Wilson V.M."/>
            <person name="Newman J.D."/>
        </authorList>
    </citation>
    <scope>NUCLEOTIDE SEQUENCE [LARGE SCALE GENOMIC DNA]</scope>
    <source>
        <strain evidence="3 6">DSM 19382</strain>
    </source>
</reference>
<accession>A0A521D9E2</accession>
<dbReference type="CDD" id="cd00093">
    <property type="entry name" value="HTH_XRE"/>
    <property type="match status" value="1"/>
</dbReference>
<name>A0A521D9E2_9FLAO</name>
<dbReference type="OrthoDB" id="1274166at2"/>
<evidence type="ECO:0000313" key="5">
    <source>
        <dbReference type="Proteomes" id="UP000317289"/>
    </source>
</evidence>
<reference evidence="4 5" key="1">
    <citation type="submission" date="2017-05" db="EMBL/GenBank/DDBJ databases">
        <authorList>
            <person name="Varghese N."/>
            <person name="Submissions S."/>
        </authorList>
    </citation>
    <scope>NUCLEOTIDE SEQUENCE [LARGE SCALE GENOMIC DNA]</scope>
    <source>
        <strain evidence="4 5">DSM 19382</strain>
    </source>
</reference>
<dbReference type="GO" id="GO:0003677">
    <property type="term" value="F:DNA binding"/>
    <property type="evidence" value="ECO:0007669"/>
    <property type="project" value="InterPro"/>
</dbReference>
<dbReference type="Gene3D" id="1.10.260.40">
    <property type="entry name" value="lambda repressor-like DNA-binding domains"/>
    <property type="match status" value="1"/>
</dbReference>
<dbReference type="EMBL" id="FXTA01000003">
    <property type="protein sequence ID" value="SMO68288.1"/>
    <property type="molecule type" value="Genomic_DNA"/>
</dbReference>
<protein>
    <submittedName>
        <fullName evidence="3 4">Helix-turn-helix</fullName>
    </submittedName>
</protein>
<dbReference type="Pfam" id="PF01381">
    <property type="entry name" value="HTH_3"/>
    <property type="match status" value="1"/>
</dbReference>
<evidence type="ECO:0000313" key="3">
    <source>
        <dbReference type="EMBL" id="MRX70416.1"/>
    </source>
</evidence>
<dbReference type="PROSITE" id="PS50943">
    <property type="entry name" value="HTH_CROC1"/>
    <property type="match status" value="1"/>
</dbReference>
<sequence>MIKQKLINKRIEKNKTQEEVAYLLGITQSQYSRRESGITKITKNEWNELAKILDTNLEAIYEPHDGIYIVKNESKQNLEHLNHEYLEHFEFTLLIMKKYIEKLEQENKSLKMQINNLMSE</sequence>
<feature type="domain" description="HTH cro/C1-type" evidence="2">
    <location>
        <begin position="6"/>
        <end position="60"/>
    </location>
</feature>
<organism evidence="4 5">
    <name type="scientific">Flavobacterium resistens</name>
    <dbReference type="NCBI Taxonomy" id="443612"/>
    <lineage>
        <taxon>Bacteria</taxon>
        <taxon>Pseudomonadati</taxon>
        <taxon>Bacteroidota</taxon>
        <taxon>Flavobacteriia</taxon>
        <taxon>Flavobacteriales</taxon>
        <taxon>Flavobacteriaceae</taxon>
        <taxon>Flavobacterium</taxon>
    </lineage>
</organism>
<dbReference type="InterPro" id="IPR010982">
    <property type="entry name" value="Lambda_DNA-bd_dom_sf"/>
</dbReference>